<comment type="caution">
    <text evidence="1">The sequence shown here is derived from an EMBL/GenBank/DDBJ whole genome shotgun (WGS) entry which is preliminary data.</text>
</comment>
<protein>
    <submittedName>
        <fullName evidence="1">Uncharacterized protein</fullName>
    </submittedName>
</protein>
<gene>
    <name evidence="1" type="ORF">Pint_36563</name>
</gene>
<reference evidence="2" key="1">
    <citation type="journal article" date="2023" name="G3 (Bethesda)">
        <title>Genome assembly and association tests identify interacting loci associated with vigor, precocity, and sex in interspecific pistachio rootstocks.</title>
        <authorList>
            <person name="Palmer W."/>
            <person name="Jacygrad E."/>
            <person name="Sagayaradj S."/>
            <person name="Cavanaugh K."/>
            <person name="Han R."/>
            <person name="Bertier L."/>
            <person name="Beede B."/>
            <person name="Kafkas S."/>
            <person name="Golino D."/>
            <person name="Preece J."/>
            <person name="Michelmore R."/>
        </authorList>
    </citation>
    <scope>NUCLEOTIDE SEQUENCE [LARGE SCALE GENOMIC DNA]</scope>
</reference>
<evidence type="ECO:0000313" key="2">
    <source>
        <dbReference type="Proteomes" id="UP001163603"/>
    </source>
</evidence>
<proteinExistence type="predicted"/>
<dbReference type="EMBL" id="CM047744">
    <property type="protein sequence ID" value="KAJ0027641.1"/>
    <property type="molecule type" value="Genomic_DNA"/>
</dbReference>
<sequence length="59" mass="6938">MTLDNVFDITNLRYSLSQRKQDAEIELKRIKRLKEKFRLINKHLSLHQTVSSLLLSPSA</sequence>
<keyword evidence="2" id="KW-1185">Reference proteome</keyword>
<accession>A0ACC0Y1X9</accession>
<dbReference type="Proteomes" id="UP001163603">
    <property type="component" value="Chromosome 9"/>
</dbReference>
<evidence type="ECO:0000313" key="1">
    <source>
        <dbReference type="EMBL" id="KAJ0027641.1"/>
    </source>
</evidence>
<organism evidence="1 2">
    <name type="scientific">Pistacia integerrima</name>
    <dbReference type="NCBI Taxonomy" id="434235"/>
    <lineage>
        <taxon>Eukaryota</taxon>
        <taxon>Viridiplantae</taxon>
        <taxon>Streptophyta</taxon>
        <taxon>Embryophyta</taxon>
        <taxon>Tracheophyta</taxon>
        <taxon>Spermatophyta</taxon>
        <taxon>Magnoliopsida</taxon>
        <taxon>eudicotyledons</taxon>
        <taxon>Gunneridae</taxon>
        <taxon>Pentapetalae</taxon>
        <taxon>rosids</taxon>
        <taxon>malvids</taxon>
        <taxon>Sapindales</taxon>
        <taxon>Anacardiaceae</taxon>
        <taxon>Pistacia</taxon>
    </lineage>
</organism>
<name>A0ACC0Y1X9_9ROSI</name>